<dbReference type="Proteomes" id="UP000030758">
    <property type="component" value="Unassembled WGS sequence"/>
</dbReference>
<name>A0A085NDF1_9BILA</name>
<gene>
    <name evidence="1" type="ORF">M513_11368</name>
    <name evidence="2" type="ORF">M514_11368</name>
</gene>
<organism evidence="2">
    <name type="scientific">Trichuris suis</name>
    <name type="common">pig whipworm</name>
    <dbReference type="NCBI Taxonomy" id="68888"/>
    <lineage>
        <taxon>Eukaryota</taxon>
        <taxon>Metazoa</taxon>
        <taxon>Ecdysozoa</taxon>
        <taxon>Nematoda</taxon>
        <taxon>Enoplea</taxon>
        <taxon>Dorylaimia</taxon>
        <taxon>Trichinellida</taxon>
        <taxon>Trichuridae</taxon>
        <taxon>Trichuris</taxon>
    </lineage>
</organism>
<dbReference type="EMBL" id="KL363315">
    <property type="protein sequence ID" value="KFD47756.1"/>
    <property type="molecule type" value="Genomic_DNA"/>
</dbReference>
<dbReference type="Proteomes" id="UP000030764">
    <property type="component" value="Unassembled WGS sequence"/>
</dbReference>
<proteinExistence type="predicted"/>
<sequence>MLDQVRLTVTVSGKEPYGMFFFVITRTKIKWIPNSSKEDQAISSYLEFLWDMKMPLLHTPKVLKN</sequence>
<keyword evidence="3" id="KW-1185">Reference proteome</keyword>
<evidence type="ECO:0000313" key="2">
    <source>
        <dbReference type="EMBL" id="KFD67497.1"/>
    </source>
</evidence>
<dbReference type="EMBL" id="KL367514">
    <property type="protein sequence ID" value="KFD67497.1"/>
    <property type="molecule type" value="Genomic_DNA"/>
</dbReference>
<evidence type="ECO:0000313" key="3">
    <source>
        <dbReference type="Proteomes" id="UP000030764"/>
    </source>
</evidence>
<evidence type="ECO:0000313" key="1">
    <source>
        <dbReference type="EMBL" id="KFD47756.1"/>
    </source>
</evidence>
<protein>
    <submittedName>
        <fullName evidence="2">Uncharacterized protein</fullName>
    </submittedName>
</protein>
<dbReference type="AlphaFoldDB" id="A0A085NDF1"/>
<reference evidence="2 3" key="1">
    <citation type="journal article" date="2014" name="Nat. Genet.">
        <title>Genome and transcriptome of the porcine whipworm Trichuris suis.</title>
        <authorList>
            <person name="Jex A.R."/>
            <person name="Nejsum P."/>
            <person name="Schwarz E.M."/>
            <person name="Hu L."/>
            <person name="Young N.D."/>
            <person name="Hall R.S."/>
            <person name="Korhonen P.K."/>
            <person name="Liao S."/>
            <person name="Thamsborg S."/>
            <person name="Xia J."/>
            <person name="Xu P."/>
            <person name="Wang S."/>
            <person name="Scheerlinck J.P."/>
            <person name="Hofmann A."/>
            <person name="Sternberg P.W."/>
            <person name="Wang J."/>
            <person name="Gasser R.B."/>
        </authorList>
    </citation>
    <scope>NUCLEOTIDE SEQUENCE [LARGE SCALE GENOMIC DNA]</scope>
    <source>
        <strain evidence="2">DCEP-RM93F</strain>
        <strain evidence="1">DCEP-RM93M</strain>
    </source>
</reference>
<accession>A0A085NDF1</accession>